<dbReference type="Pfam" id="PF04214">
    <property type="entry name" value="DUF411"/>
    <property type="match status" value="1"/>
</dbReference>
<reference evidence="2 3" key="1">
    <citation type="submission" date="2020-03" db="EMBL/GenBank/DDBJ databases">
        <title>Genomic Encyclopedia of Type Strains, Phase IV (KMG-IV): sequencing the most valuable type-strain genomes for metagenomic binning, comparative biology and taxonomic classification.</title>
        <authorList>
            <person name="Goeker M."/>
        </authorList>
    </citation>
    <scope>NUCLEOTIDE SEQUENCE [LARGE SCALE GENOMIC DNA]</scope>
    <source>
        <strain evidence="2 3">DSM 103870</strain>
    </source>
</reference>
<evidence type="ECO:0008006" key="4">
    <source>
        <dbReference type="Google" id="ProtNLM"/>
    </source>
</evidence>
<organism evidence="2 3">
    <name type="scientific">Pseudochelatococcus lubricantis</name>
    <dbReference type="NCBI Taxonomy" id="1538102"/>
    <lineage>
        <taxon>Bacteria</taxon>
        <taxon>Pseudomonadati</taxon>
        <taxon>Pseudomonadota</taxon>
        <taxon>Alphaproteobacteria</taxon>
        <taxon>Hyphomicrobiales</taxon>
        <taxon>Chelatococcaceae</taxon>
        <taxon>Pseudochelatococcus</taxon>
    </lineage>
</organism>
<keyword evidence="3" id="KW-1185">Reference proteome</keyword>
<dbReference type="InterPro" id="IPR007332">
    <property type="entry name" value="DUF411"/>
</dbReference>
<accession>A0ABX0V0W6</accession>
<evidence type="ECO:0000313" key="3">
    <source>
        <dbReference type="Proteomes" id="UP001429580"/>
    </source>
</evidence>
<dbReference type="Proteomes" id="UP001429580">
    <property type="component" value="Unassembled WGS sequence"/>
</dbReference>
<feature type="chain" id="PRO_5045224601" description="Metal-binding protein" evidence="1">
    <location>
        <begin position="32"/>
        <end position="154"/>
    </location>
</feature>
<dbReference type="EMBL" id="JAASQI010000006">
    <property type="protein sequence ID" value="NIJ58832.1"/>
    <property type="molecule type" value="Genomic_DNA"/>
</dbReference>
<evidence type="ECO:0000256" key="1">
    <source>
        <dbReference type="SAM" id="SignalP"/>
    </source>
</evidence>
<comment type="caution">
    <text evidence="2">The sequence shown here is derived from an EMBL/GenBank/DDBJ whole genome shotgun (WGS) entry which is preliminary data.</text>
</comment>
<name>A0ABX0V0W6_9HYPH</name>
<dbReference type="RefSeq" id="WP_166953631.1">
    <property type="nucleotide sequence ID" value="NZ_JAASQI010000006.1"/>
</dbReference>
<sequence length="154" mass="16519">MGKLTRRVLLGVVSINLAVPIACGLAFFALAAPPAVDVFRSPDCGCCGGWIEHMRLAGFTVNERLRDDPTPVKAQFGVPEDLYSCHTAVIDGYIIEGHVPAGDIRRLLRERPAATGFAVPGMPAGSPGMEVSDTAAPYDVILFGPSERKRFSRH</sequence>
<evidence type="ECO:0000313" key="2">
    <source>
        <dbReference type="EMBL" id="NIJ58832.1"/>
    </source>
</evidence>
<feature type="signal peptide" evidence="1">
    <location>
        <begin position="1"/>
        <end position="31"/>
    </location>
</feature>
<protein>
    <recommendedName>
        <fullName evidence="4">Metal-binding protein</fullName>
    </recommendedName>
</protein>
<keyword evidence="1" id="KW-0732">Signal</keyword>
<proteinExistence type="predicted"/>
<gene>
    <name evidence="2" type="ORF">FHS82_002687</name>
</gene>